<comment type="caution">
    <text evidence="2">The sequence shown here is derived from an EMBL/GenBank/DDBJ whole genome shotgun (WGS) entry which is preliminary data.</text>
</comment>
<proteinExistence type="predicted"/>
<organism evidence="2 3">
    <name type="scientific">Verticillium dahliae</name>
    <name type="common">Verticillium wilt</name>
    <dbReference type="NCBI Taxonomy" id="27337"/>
    <lineage>
        <taxon>Eukaryota</taxon>
        <taxon>Fungi</taxon>
        <taxon>Dikarya</taxon>
        <taxon>Ascomycota</taxon>
        <taxon>Pezizomycotina</taxon>
        <taxon>Sordariomycetes</taxon>
        <taxon>Hypocreomycetidae</taxon>
        <taxon>Glomerellales</taxon>
        <taxon>Plectosphaerellaceae</taxon>
        <taxon>Verticillium</taxon>
    </lineage>
</organism>
<dbReference type="SUPFAM" id="SSF50494">
    <property type="entry name" value="Trypsin-like serine proteases"/>
    <property type="match status" value="1"/>
</dbReference>
<dbReference type="EMBL" id="MPSH01000024">
    <property type="protein sequence ID" value="PNH29714.1"/>
    <property type="molecule type" value="Genomic_DNA"/>
</dbReference>
<dbReference type="Proteomes" id="UP000236305">
    <property type="component" value="Unassembled WGS sequence"/>
</dbReference>
<name>A0AA44WDM6_VERDA</name>
<evidence type="ECO:0000313" key="3">
    <source>
        <dbReference type="Proteomes" id="UP000236305"/>
    </source>
</evidence>
<protein>
    <recommendedName>
        <fullName evidence="4">Peptidase S1 domain-containing protein</fullName>
    </recommendedName>
</protein>
<evidence type="ECO:0000313" key="2">
    <source>
        <dbReference type="EMBL" id="PNH29714.1"/>
    </source>
</evidence>
<sequence>MTVSFLFSTGAVERLVWARGLASDMPDETCLPRNPFYFREPCMGDSIGIEGTRAYDDTTATLGPCVIVGGGAYWLANFHPFINAFHHTQAVAVQHPSPMDRERCMVEEHDTLPLEVDFSLGTLTATSGLDLETTRVSHDPYWDECGKEPPLIVTDWILISSLSRNANVLRRFPSGTMPLMKQEIIKDTAPITPGTIVYSTGRTSGPQRGQICEVPAYVSAASNGTGKATREWFIEELLSEDEPEDDEWIRGGMGCPGDSGAAIVDAESSALLGQLWGRNAYYGPGPRVAYFTPVTDLFDDIQERCAQQSRPQLPADCDDCERYPVYPGCRRCYDLRNYLDSRRSSRESLRSMIGGVMDSERVARADVMSITESPSELATPKDQSYWLRHAGTEDVGNSFPGTSYGLSPAGPANLFGSFSFAQVSSTPKVLDVKSPYATTLNIEEPYEVSADAGVGTKRQAVDLPLAGSANPAGKRAKIPQWKP</sequence>
<dbReference type="AlphaFoldDB" id="A0AA44WDM6"/>
<accession>A0AA44WDM6</accession>
<gene>
    <name evidence="2" type="ORF">BJF96_g6862</name>
</gene>
<dbReference type="InterPro" id="IPR009003">
    <property type="entry name" value="Peptidase_S1_PA"/>
</dbReference>
<evidence type="ECO:0008006" key="4">
    <source>
        <dbReference type="Google" id="ProtNLM"/>
    </source>
</evidence>
<feature type="region of interest" description="Disordered" evidence="1">
    <location>
        <begin position="463"/>
        <end position="483"/>
    </location>
</feature>
<reference evidence="2 3" key="1">
    <citation type="submission" date="2017-12" db="EMBL/GenBank/DDBJ databases">
        <title>Comparative genomics yields insights into virulence evolution of Verticillium dahliae.</title>
        <authorList>
            <person name="Fan R."/>
            <person name="Armitage A.D."/>
            <person name="Cascant-Lopez E."/>
            <person name="Sobczyk M."/>
            <person name="Cockerton H.M."/>
            <person name="Harrison R.J."/>
        </authorList>
    </citation>
    <scope>NUCLEOTIDE SEQUENCE [LARGE SCALE GENOMIC DNA]</scope>
    <source>
        <strain evidence="2 3">12008</strain>
    </source>
</reference>
<evidence type="ECO:0000256" key="1">
    <source>
        <dbReference type="SAM" id="MobiDB-lite"/>
    </source>
</evidence>